<dbReference type="InterPro" id="IPR009003">
    <property type="entry name" value="Peptidase_S1_PA"/>
</dbReference>
<dbReference type="EMBL" id="JAAGMN010004526">
    <property type="protein sequence ID" value="NEE13372.1"/>
    <property type="molecule type" value="Genomic_DNA"/>
</dbReference>
<feature type="non-terminal residue" evidence="2">
    <location>
        <position position="103"/>
    </location>
</feature>
<sequence>MYDKNESDRSAAGAGRDEHEDADTVLATGTVRLRDGHGDSAGTGFLVGDGLVLTCAHVVCDALGKPRDTEVLAGARVTLDMPILAGPGVLGHDIAAEVVHWVP</sequence>
<gene>
    <name evidence="2" type="ORF">G3M58_43830</name>
</gene>
<dbReference type="Gene3D" id="2.40.10.10">
    <property type="entry name" value="Trypsin-like serine proteases"/>
    <property type="match status" value="1"/>
</dbReference>
<evidence type="ECO:0000313" key="2">
    <source>
        <dbReference type="EMBL" id="NEE13372.1"/>
    </source>
</evidence>
<proteinExistence type="predicted"/>
<feature type="compositionally biased region" description="Basic and acidic residues" evidence="1">
    <location>
        <begin position="1"/>
        <end position="19"/>
    </location>
</feature>
<dbReference type="AlphaFoldDB" id="A0A6G3X6V2"/>
<protein>
    <submittedName>
        <fullName evidence="2">Trypsin-like peptidase domain-containing protein</fullName>
    </submittedName>
</protein>
<feature type="region of interest" description="Disordered" evidence="1">
    <location>
        <begin position="1"/>
        <end position="23"/>
    </location>
</feature>
<accession>A0A6G3X6V2</accession>
<name>A0A6G3X6V2_9ACTN</name>
<organism evidence="2">
    <name type="scientific">Streptomyces sp. SID7499</name>
    <dbReference type="NCBI Taxonomy" id="2706086"/>
    <lineage>
        <taxon>Bacteria</taxon>
        <taxon>Bacillati</taxon>
        <taxon>Actinomycetota</taxon>
        <taxon>Actinomycetes</taxon>
        <taxon>Kitasatosporales</taxon>
        <taxon>Streptomycetaceae</taxon>
        <taxon>Streptomyces</taxon>
    </lineage>
</organism>
<evidence type="ECO:0000256" key="1">
    <source>
        <dbReference type="SAM" id="MobiDB-lite"/>
    </source>
</evidence>
<reference evidence="2" key="1">
    <citation type="submission" date="2020-01" db="EMBL/GenBank/DDBJ databases">
        <title>Insect and environment-associated Actinomycetes.</title>
        <authorList>
            <person name="Currrie C."/>
            <person name="Chevrette M."/>
            <person name="Carlson C."/>
            <person name="Stubbendieck R."/>
            <person name="Wendt-Pienkowski E."/>
        </authorList>
    </citation>
    <scope>NUCLEOTIDE SEQUENCE</scope>
    <source>
        <strain evidence="2">SID7499</strain>
    </source>
</reference>
<dbReference type="InterPro" id="IPR043504">
    <property type="entry name" value="Peptidase_S1_PA_chymotrypsin"/>
</dbReference>
<comment type="caution">
    <text evidence="2">The sequence shown here is derived from an EMBL/GenBank/DDBJ whole genome shotgun (WGS) entry which is preliminary data.</text>
</comment>
<dbReference type="SUPFAM" id="SSF50494">
    <property type="entry name" value="Trypsin-like serine proteases"/>
    <property type="match status" value="1"/>
</dbReference>